<dbReference type="AlphaFoldDB" id="X1V9M9"/>
<evidence type="ECO:0000259" key="1">
    <source>
        <dbReference type="Pfam" id="PF11638"/>
    </source>
</evidence>
<sequence>MILNPVLPAQEIWEAALGELRLQVTGATYRTWLEKTVGLSYQGNQFVVDVPNHFVAEYLSRNQRPLIEKTLAGLTHLGIKVHFWQNTCRPSKESPEEILGQLKKAWPLTIDDTGLEQLRRLDKDGAAVAVAI</sequence>
<feature type="non-terminal residue" evidence="2">
    <location>
        <position position="132"/>
    </location>
</feature>
<dbReference type="Gene3D" id="3.30.300.180">
    <property type="match status" value="1"/>
</dbReference>
<dbReference type="Pfam" id="PF11638">
    <property type="entry name" value="DnaA_N"/>
    <property type="match status" value="1"/>
</dbReference>
<gene>
    <name evidence="2" type="ORF">S12H4_51353</name>
</gene>
<reference evidence="2" key="1">
    <citation type="journal article" date="2014" name="Front. Microbiol.">
        <title>High frequency of phylogenetically diverse reductive dehalogenase-homologous genes in deep subseafloor sedimentary metagenomes.</title>
        <authorList>
            <person name="Kawai M."/>
            <person name="Futagami T."/>
            <person name="Toyoda A."/>
            <person name="Takaki Y."/>
            <person name="Nishi S."/>
            <person name="Hori S."/>
            <person name="Arai W."/>
            <person name="Tsubouchi T."/>
            <person name="Morono Y."/>
            <person name="Uchiyama I."/>
            <person name="Ito T."/>
            <person name="Fujiyama A."/>
            <person name="Inagaki F."/>
            <person name="Takami H."/>
        </authorList>
    </citation>
    <scope>NUCLEOTIDE SEQUENCE</scope>
    <source>
        <strain evidence="2">Expedition CK06-06</strain>
    </source>
</reference>
<name>X1V9M9_9ZZZZ</name>
<organism evidence="2">
    <name type="scientific">marine sediment metagenome</name>
    <dbReference type="NCBI Taxonomy" id="412755"/>
    <lineage>
        <taxon>unclassified sequences</taxon>
        <taxon>metagenomes</taxon>
        <taxon>ecological metagenomes</taxon>
    </lineage>
</organism>
<comment type="caution">
    <text evidence="2">The sequence shown here is derived from an EMBL/GenBank/DDBJ whole genome shotgun (WGS) entry which is preliminary data.</text>
</comment>
<proteinExistence type="predicted"/>
<evidence type="ECO:0000313" key="2">
    <source>
        <dbReference type="EMBL" id="GAJ13317.1"/>
    </source>
</evidence>
<dbReference type="InterPro" id="IPR038454">
    <property type="entry name" value="DnaA_N_sf"/>
</dbReference>
<dbReference type="EMBL" id="BARW01032444">
    <property type="protein sequence ID" value="GAJ13317.1"/>
    <property type="molecule type" value="Genomic_DNA"/>
</dbReference>
<protein>
    <recommendedName>
        <fullName evidence="1">DnaA N-terminal domain-containing protein</fullName>
    </recommendedName>
</protein>
<dbReference type="InterPro" id="IPR024633">
    <property type="entry name" value="DnaA_N_dom"/>
</dbReference>
<feature type="domain" description="DnaA N-terminal" evidence="1">
    <location>
        <begin position="10"/>
        <end position="71"/>
    </location>
</feature>
<accession>X1V9M9</accession>